<dbReference type="InterPro" id="IPR036723">
    <property type="entry name" value="Alpha-catenin/vinculin-like_sf"/>
</dbReference>
<dbReference type="GO" id="GO:0005737">
    <property type="term" value="C:cytoplasm"/>
    <property type="evidence" value="ECO:0007669"/>
    <property type="project" value="UniProtKB-SubCell"/>
</dbReference>
<feature type="region of interest" description="Disordered" evidence="4">
    <location>
        <begin position="120"/>
        <end position="158"/>
    </location>
</feature>
<sequence length="158" mass="17473">IASDGHAFAKFGRVIATHCLDERCSTELLSAVEQTHTISSQLGIVARVKAVTAESKSSSELLVRNAQNLTQAVSRVLAAAEAACVKGLRQPPPDSEEAEVAAFCIEWRKKLSWHRARESLNSDRDELGLRKTRARPEPTLRAMVQERSPHNKNITRHP</sequence>
<evidence type="ECO:0000313" key="6">
    <source>
        <dbReference type="Proteomes" id="UP000531938"/>
    </source>
</evidence>
<gene>
    <name evidence="5" type="primary">Vcl_1</name>
    <name evidence="5" type="ORF">NOTORN_R14855</name>
</gene>
<dbReference type="Proteomes" id="UP000531938">
    <property type="component" value="Unassembled WGS sequence"/>
</dbReference>
<protein>
    <submittedName>
        <fullName evidence="5">VINC protein</fullName>
    </submittedName>
</protein>
<keyword evidence="6" id="KW-1185">Reference proteome</keyword>
<keyword evidence="3" id="KW-0963">Cytoplasm</keyword>
<comment type="caution">
    <text evidence="5">The sequence shown here is derived from an EMBL/GenBank/DDBJ whole genome shotgun (WGS) entry which is preliminary data.</text>
</comment>
<dbReference type="GO" id="GO:0051015">
    <property type="term" value="F:actin filament binding"/>
    <property type="evidence" value="ECO:0007669"/>
    <property type="project" value="InterPro"/>
</dbReference>
<name>A0A7K7BAU7_9AVES</name>
<dbReference type="GO" id="GO:0016342">
    <property type="term" value="C:catenin complex"/>
    <property type="evidence" value="ECO:0007669"/>
    <property type="project" value="TreeGrafter"/>
</dbReference>
<dbReference type="InterPro" id="IPR006077">
    <property type="entry name" value="Vinculin/catenin"/>
</dbReference>
<evidence type="ECO:0000256" key="4">
    <source>
        <dbReference type="SAM" id="MobiDB-lite"/>
    </source>
</evidence>
<dbReference type="PANTHER" id="PTHR18914">
    <property type="entry name" value="ALPHA CATENIN"/>
    <property type="match status" value="1"/>
</dbReference>
<feature type="non-terminal residue" evidence="5">
    <location>
        <position position="158"/>
    </location>
</feature>
<feature type="non-terminal residue" evidence="5">
    <location>
        <position position="1"/>
    </location>
</feature>
<comment type="subcellular location">
    <subcellularLocation>
        <location evidence="1">Cytoplasm</location>
    </subcellularLocation>
</comment>
<evidence type="ECO:0000313" key="5">
    <source>
        <dbReference type="EMBL" id="NWY05328.1"/>
    </source>
</evidence>
<proteinExistence type="inferred from homology"/>
<dbReference type="Gene3D" id="1.20.120.230">
    <property type="entry name" value="Alpha-catenin/vinculin-like"/>
    <property type="match status" value="1"/>
</dbReference>
<evidence type="ECO:0000256" key="3">
    <source>
        <dbReference type="ARBA" id="ARBA00022490"/>
    </source>
</evidence>
<dbReference type="EMBL" id="VZSH01000239">
    <property type="protein sequence ID" value="NWY05328.1"/>
    <property type="molecule type" value="Genomic_DNA"/>
</dbReference>
<reference evidence="5 6" key="1">
    <citation type="submission" date="2019-09" db="EMBL/GenBank/DDBJ databases">
        <title>Bird 10,000 Genomes (B10K) Project - Family phase.</title>
        <authorList>
            <person name="Zhang G."/>
        </authorList>
    </citation>
    <scope>NUCLEOTIDE SEQUENCE [LARGE SCALE GENOMIC DNA]</scope>
    <source>
        <strain evidence="5">B10K-MSB-03</strain>
    </source>
</reference>
<dbReference type="AlphaFoldDB" id="A0A7K7BAU7"/>
<dbReference type="GO" id="GO:0098609">
    <property type="term" value="P:cell-cell adhesion"/>
    <property type="evidence" value="ECO:0007669"/>
    <property type="project" value="TreeGrafter"/>
</dbReference>
<feature type="compositionally biased region" description="Basic and acidic residues" evidence="4">
    <location>
        <begin position="120"/>
        <end position="138"/>
    </location>
</feature>
<dbReference type="GO" id="GO:0008013">
    <property type="term" value="F:beta-catenin binding"/>
    <property type="evidence" value="ECO:0007669"/>
    <property type="project" value="TreeGrafter"/>
</dbReference>
<organism evidence="5 6">
    <name type="scientific">Nothoprocta ornata</name>
    <dbReference type="NCBI Taxonomy" id="83376"/>
    <lineage>
        <taxon>Eukaryota</taxon>
        <taxon>Metazoa</taxon>
        <taxon>Chordata</taxon>
        <taxon>Craniata</taxon>
        <taxon>Vertebrata</taxon>
        <taxon>Euteleostomi</taxon>
        <taxon>Archelosauria</taxon>
        <taxon>Archosauria</taxon>
        <taxon>Dinosauria</taxon>
        <taxon>Saurischia</taxon>
        <taxon>Theropoda</taxon>
        <taxon>Coelurosauria</taxon>
        <taxon>Aves</taxon>
        <taxon>Palaeognathae</taxon>
        <taxon>Tinamiformes</taxon>
        <taxon>Tinamidae</taxon>
        <taxon>Nothoprocta</taxon>
    </lineage>
</organism>
<accession>A0A7K7BAU7</accession>
<evidence type="ECO:0000256" key="1">
    <source>
        <dbReference type="ARBA" id="ARBA00004496"/>
    </source>
</evidence>
<comment type="similarity">
    <text evidence="2">Belongs to the vinculin/alpha-catenin family.</text>
</comment>
<dbReference type="PANTHER" id="PTHR18914:SF30">
    <property type="entry name" value="VINCULIN_ALPHA-CATENIN FAMILY MEMBER 1"/>
    <property type="match status" value="1"/>
</dbReference>
<dbReference type="SUPFAM" id="SSF47220">
    <property type="entry name" value="alpha-catenin/vinculin-like"/>
    <property type="match status" value="1"/>
</dbReference>
<dbReference type="Pfam" id="PF01044">
    <property type="entry name" value="Vinculin"/>
    <property type="match status" value="1"/>
</dbReference>
<evidence type="ECO:0000256" key="2">
    <source>
        <dbReference type="ARBA" id="ARBA00008376"/>
    </source>
</evidence>
<dbReference type="GO" id="GO:0016477">
    <property type="term" value="P:cell migration"/>
    <property type="evidence" value="ECO:0007669"/>
    <property type="project" value="TreeGrafter"/>
</dbReference>
<dbReference type="GO" id="GO:0005912">
    <property type="term" value="C:adherens junction"/>
    <property type="evidence" value="ECO:0007669"/>
    <property type="project" value="TreeGrafter"/>
</dbReference>